<evidence type="ECO:0000313" key="2">
    <source>
        <dbReference type="EMBL" id="RVW63556.1"/>
    </source>
</evidence>
<dbReference type="Proteomes" id="UP000288805">
    <property type="component" value="Unassembled WGS sequence"/>
</dbReference>
<reference evidence="2 3" key="1">
    <citation type="journal article" date="2018" name="PLoS Genet.">
        <title>Population sequencing reveals clonal diversity and ancestral inbreeding in the grapevine cultivar Chardonnay.</title>
        <authorList>
            <person name="Roach M.J."/>
            <person name="Johnson D.L."/>
            <person name="Bohlmann J."/>
            <person name="van Vuuren H.J."/>
            <person name="Jones S.J."/>
            <person name="Pretorius I.S."/>
            <person name="Schmidt S.A."/>
            <person name="Borneman A.R."/>
        </authorList>
    </citation>
    <scope>NUCLEOTIDE SEQUENCE [LARGE SCALE GENOMIC DNA]</scope>
    <source>
        <strain evidence="3">cv. Chardonnay</strain>
        <tissue evidence="2">Leaf</tissue>
    </source>
</reference>
<feature type="compositionally biased region" description="Basic residues" evidence="1">
    <location>
        <begin position="19"/>
        <end position="29"/>
    </location>
</feature>
<sequence length="92" mass="10546">MKKMSDKGDSASFPDEEKKKKKKKKKKEKRGSSSASFTGKDQSFGKMNRRTLLYQKSLTLDDVTKFKIMIPLESGIKFLAEPEKLTENIRAK</sequence>
<protein>
    <submittedName>
        <fullName evidence="2">Uncharacterized protein</fullName>
    </submittedName>
</protein>
<dbReference type="AlphaFoldDB" id="A0A438FUC5"/>
<comment type="caution">
    <text evidence="2">The sequence shown here is derived from an EMBL/GenBank/DDBJ whole genome shotgun (WGS) entry which is preliminary data.</text>
</comment>
<evidence type="ECO:0000313" key="3">
    <source>
        <dbReference type="Proteomes" id="UP000288805"/>
    </source>
</evidence>
<accession>A0A438FUC5</accession>
<feature type="compositionally biased region" description="Polar residues" evidence="1">
    <location>
        <begin position="32"/>
        <end position="41"/>
    </location>
</feature>
<proteinExistence type="predicted"/>
<organism evidence="2 3">
    <name type="scientific">Vitis vinifera</name>
    <name type="common">Grape</name>
    <dbReference type="NCBI Taxonomy" id="29760"/>
    <lineage>
        <taxon>Eukaryota</taxon>
        <taxon>Viridiplantae</taxon>
        <taxon>Streptophyta</taxon>
        <taxon>Embryophyta</taxon>
        <taxon>Tracheophyta</taxon>
        <taxon>Spermatophyta</taxon>
        <taxon>Magnoliopsida</taxon>
        <taxon>eudicotyledons</taxon>
        <taxon>Gunneridae</taxon>
        <taxon>Pentapetalae</taxon>
        <taxon>rosids</taxon>
        <taxon>Vitales</taxon>
        <taxon>Vitaceae</taxon>
        <taxon>Viteae</taxon>
        <taxon>Vitis</taxon>
    </lineage>
</organism>
<dbReference type="EMBL" id="QGNW01000737">
    <property type="protein sequence ID" value="RVW63556.1"/>
    <property type="molecule type" value="Genomic_DNA"/>
</dbReference>
<name>A0A438FUC5_VITVI</name>
<gene>
    <name evidence="2" type="ORF">CK203_062474</name>
</gene>
<evidence type="ECO:0000256" key="1">
    <source>
        <dbReference type="SAM" id="MobiDB-lite"/>
    </source>
</evidence>
<feature type="region of interest" description="Disordered" evidence="1">
    <location>
        <begin position="1"/>
        <end position="42"/>
    </location>
</feature>